<proteinExistence type="predicted"/>
<organism evidence="1 2">
    <name type="scientific">Cuscuta campestris</name>
    <dbReference type="NCBI Taxonomy" id="132261"/>
    <lineage>
        <taxon>Eukaryota</taxon>
        <taxon>Viridiplantae</taxon>
        <taxon>Streptophyta</taxon>
        <taxon>Embryophyta</taxon>
        <taxon>Tracheophyta</taxon>
        <taxon>Spermatophyta</taxon>
        <taxon>Magnoliopsida</taxon>
        <taxon>eudicotyledons</taxon>
        <taxon>Gunneridae</taxon>
        <taxon>Pentapetalae</taxon>
        <taxon>asterids</taxon>
        <taxon>lamiids</taxon>
        <taxon>Solanales</taxon>
        <taxon>Convolvulaceae</taxon>
        <taxon>Cuscuteae</taxon>
        <taxon>Cuscuta</taxon>
        <taxon>Cuscuta subgen. Grammica</taxon>
        <taxon>Cuscuta sect. Cleistogrammica</taxon>
    </lineage>
</organism>
<dbReference type="EMBL" id="OOIL02000889">
    <property type="protein sequence ID" value="VFQ70402.1"/>
    <property type="molecule type" value="Genomic_DNA"/>
</dbReference>
<protein>
    <submittedName>
        <fullName evidence="1">Uncharacterized protein</fullName>
    </submittedName>
</protein>
<dbReference type="Proteomes" id="UP000595140">
    <property type="component" value="Unassembled WGS sequence"/>
</dbReference>
<name>A0A484L274_9ASTE</name>
<keyword evidence="2" id="KW-1185">Reference proteome</keyword>
<evidence type="ECO:0000313" key="2">
    <source>
        <dbReference type="Proteomes" id="UP000595140"/>
    </source>
</evidence>
<reference evidence="1 2" key="1">
    <citation type="submission" date="2018-04" db="EMBL/GenBank/DDBJ databases">
        <authorList>
            <person name="Vogel A."/>
        </authorList>
    </citation>
    <scope>NUCLEOTIDE SEQUENCE [LARGE SCALE GENOMIC DNA]</scope>
</reference>
<sequence>MGEHTIPCSTEHIETVADCEGSFVAWPKSLVGLGDPPVHTARHGDFSSSKSHPILGVRPTAPPSSPVQDVVDWSSYVSLGPRLLHDHMMEHDITTVGLLGPENMAYVVDFGDHQYLDRALETYHPGYLCRCIYRYRLGSYFGNGTYLSLRLDRIGLMFPEYPNK</sequence>
<dbReference type="AlphaFoldDB" id="A0A484L274"/>
<evidence type="ECO:0000313" key="1">
    <source>
        <dbReference type="EMBL" id="VFQ70402.1"/>
    </source>
</evidence>
<gene>
    <name evidence="1" type="ORF">CCAM_LOCUS12178</name>
</gene>
<accession>A0A484L274</accession>